<feature type="compositionally biased region" description="Basic and acidic residues" evidence="1">
    <location>
        <begin position="89"/>
        <end position="99"/>
    </location>
</feature>
<feature type="compositionally biased region" description="Low complexity" evidence="1">
    <location>
        <begin position="67"/>
        <end position="77"/>
    </location>
</feature>
<sequence>MAEKQTMLEMEEKSREELTPELVMFAMSLIRQTLYRVENEPKYEIHSRSCLTMMSNPFTLTPADIAEFFSESEGSESQVQENKAPTPDSSKESLEKSLK</sequence>
<gene>
    <name evidence="2" type="ORF">RHGRI_016833</name>
</gene>
<evidence type="ECO:0000313" key="3">
    <source>
        <dbReference type="Proteomes" id="UP000823749"/>
    </source>
</evidence>
<accession>A0AAV6JVK6</accession>
<name>A0AAV6JVK6_9ERIC</name>
<feature type="region of interest" description="Disordered" evidence="1">
    <location>
        <begin position="65"/>
        <end position="99"/>
    </location>
</feature>
<organism evidence="2 3">
    <name type="scientific">Rhododendron griersonianum</name>
    <dbReference type="NCBI Taxonomy" id="479676"/>
    <lineage>
        <taxon>Eukaryota</taxon>
        <taxon>Viridiplantae</taxon>
        <taxon>Streptophyta</taxon>
        <taxon>Embryophyta</taxon>
        <taxon>Tracheophyta</taxon>
        <taxon>Spermatophyta</taxon>
        <taxon>Magnoliopsida</taxon>
        <taxon>eudicotyledons</taxon>
        <taxon>Gunneridae</taxon>
        <taxon>Pentapetalae</taxon>
        <taxon>asterids</taxon>
        <taxon>Ericales</taxon>
        <taxon>Ericaceae</taxon>
        <taxon>Ericoideae</taxon>
        <taxon>Rhodoreae</taxon>
        <taxon>Rhododendron</taxon>
    </lineage>
</organism>
<proteinExistence type="predicted"/>
<dbReference type="EMBL" id="JACTNZ010000006">
    <property type="protein sequence ID" value="KAG5544212.1"/>
    <property type="molecule type" value="Genomic_DNA"/>
</dbReference>
<dbReference type="Proteomes" id="UP000823749">
    <property type="component" value="Chromosome 6"/>
</dbReference>
<protein>
    <submittedName>
        <fullName evidence="2">Uncharacterized protein</fullName>
    </submittedName>
</protein>
<evidence type="ECO:0000313" key="2">
    <source>
        <dbReference type="EMBL" id="KAG5544212.1"/>
    </source>
</evidence>
<comment type="caution">
    <text evidence="2">The sequence shown here is derived from an EMBL/GenBank/DDBJ whole genome shotgun (WGS) entry which is preliminary data.</text>
</comment>
<reference evidence="2 3" key="1">
    <citation type="submission" date="2020-08" db="EMBL/GenBank/DDBJ databases">
        <title>Plant Genome Project.</title>
        <authorList>
            <person name="Zhang R.-G."/>
        </authorList>
    </citation>
    <scope>NUCLEOTIDE SEQUENCE [LARGE SCALE GENOMIC DNA]</scope>
    <source>
        <strain evidence="2">WSP0</strain>
        <tissue evidence="2">Leaf</tissue>
    </source>
</reference>
<dbReference type="AlphaFoldDB" id="A0AAV6JVK6"/>
<evidence type="ECO:0000256" key="1">
    <source>
        <dbReference type="SAM" id="MobiDB-lite"/>
    </source>
</evidence>
<keyword evidence="3" id="KW-1185">Reference proteome</keyword>